<evidence type="ECO:0000313" key="3">
    <source>
        <dbReference type="EMBL" id="CAD8427276.1"/>
    </source>
</evidence>
<gene>
    <name evidence="3" type="ORF">PINE0816_LOCUS23441</name>
</gene>
<reference evidence="3" key="1">
    <citation type="submission" date="2021-01" db="EMBL/GenBank/DDBJ databases">
        <authorList>
            <person name="Corre E."/>
            <person name="Pelletier E."/>
            <person name="Niang G."/>
            <person name="Scheremetjew M."/>
            <person name="Finn R."/>
            <person name="Kale V."/>
            <person name="Holt S."/>
            <person name="Cochrane G."/>
            <person name="Meng A."/>
            <person name="Brown T."/>
            <person name="Cohen L."/>
        </authorList>
    </citation>
    <scope>NUCLEOTIDE SEQUENCE</scope>
    <source>
        <strain evidence="3">CCAP1064/1</strain>
    </source>
</reference>
<name>A0A7S0CN64_9STRA</name>
<organism evidence="3">
    <name type="scientific">Proboscia inermis</name>
    <dbReference type="NCBI Taxonomy" id="420281"/>
    <lineage>
        <taxon>Eukaryota</taxon>
        <taxon>Sar</taxon>
        <taxon>Stramenopiles</taxon>
        <taxon>Ochrophyta</taxon>
        <taxon>Bacillariophyta</taxon>
        <taxon>Coscinodiscophyceae</taxon>
        <taxon>Rhizosoleniophycidae</taxon>
        <taxon>Rhizosoleniales</taxon>
        <taxon>Rhizosoleniaceae</taxon>
        <taxon>Proboscia</taxon>
    </lineage>
</organism>
<evidence type="ECO:0000256" key="1">
    <source>
        <dbReference type="SAM" id="MobiDB-lite"/>
    </source>
</evidence>
<feature type="compositionally biased region" description="Low complexity" evidence="1">
    <location>
        <begin position="61"/>
        <end position="76"/>
    </location>
</feature>
<keyword evidence="2" id="KW-0472">Membrane</keyword>
<dbReference type="EMBL" id="HBEL01051082">
    <property type="protein sequence ID" value="CAD8427276.1"/>
    <property type="molecule type" value="Transcribed_RNA"/>
</dbReference>
<accession>A0A7S0CN64</accession>
<keyword evidence="2" id="KW-0812">Transmembrane</keyword>
<evidence type="ECO:0000256" key="2">
    <source>
        <dbReference type="SAM" id="Phobius"/>
    </source>
</evidence>
<protein>
    <submittedName>
        <fullName evidence="3">Uncharacterized protein</fullName>
    </submittedName>
</protein>
<sequence>MMRIFKALVFGAVYFFGGNKCNYDVTGFQLIASTKSTAMTMRLLQREKNYNARQPLAFRMSTGDESTDNNNNSDTTAEQLNFEERALKQEDTSSSSSINQGDIVDVVTTSFPSDGGADLSQQDEEINPNVSAGLIVAGLVFSFVLLYFELQQAQLLNY</sequence>
<proteinExistence type="predicted"/>
<feature type="transmembrane region" description="Helical" evidence="2">
    <location>
        <begin position="130"/>
        <end position="148"/>
    </location>
</feature>
<feature type="region of interest" description="Disordered" evidence="1">
    <location>
        <begin position="60"/>
        <end position="98"/>
    </location>
</feature>
<dbReference type="AlphaFoldDB" id="A0A7S0CN64"/>
<feature type="compositionally biased region" description="Basic and acidic residues" evidence="1">
    <location>
        <begin position="82"/>
        <end position="91"/>
    </location>
</feature>
<keyword evidence="2" id="KW-1133">Transmembrane helix</keyword>